<keyword evidence="4" id="KW-0449">Lipoprotein</keyword>
<feature type="domain" description="Outer membrane lipoprotein BamD-like" evidence="6">
    <location>
        <begin position="41"/>
        <end position="230"/>
    </location>
</feature>
<comment type="caution">
    <text evidence="7">The sequence shown here is derived from an EMBL/GenBank/DDBJ whole genome shotgun (WGS) entry which is preliminary data.</text>
</comment>
<comment type="function">
    <text evidence="4">Part of the outer membrane protein assembly complex, which is involved in assembly and insertion of beta-barrel proteins into the outer membrane.</text>
</comment>
<reference evidence="7 8" key="1">
    <citation type="submission" date="2018-10" db="EMBL/GenBank/DDBJ databases">
        <title>Iterative Subtractive Binning of Freshwater Chronoseries Metagenomes Recovers Nearly Complete Genomes from over Four Hundred Novel Species.</title>
        <authorList>
            <person name="Rodriguez-R L.M."/>
            <person name="Tsementzi D."/>
            <person name="Luo C."/>
            <person name="Konstantinidis K.T."/>
        </authorList>
    </citation>
    <scope>NUCLEOTIDE SEQUENCE [LARGE SCALE GENOMIC DNA]</scope>
    <source>
        <strain evidence="7">WB7_2B_003</strain>
    </source>
</reference>
<evidence type="ECO:0000256" key="5">
    <source>
        <dbReference type="SAM" id="SignalP"/>
    </source>
</evidence>
<dbReference type="CDD" id="cd15830">
    <property type="entry name" value="BamD"/>
    <property type="match status" value="1"/>
</dbReference>
<name>A0A845SDX4_9PROT</name>
<organism evidence="7 8">
    <name type="scientific">Candidatus Fonsibacter lacus</name>
    <dbReference type="NCBI Taxonomy" id="2576439"/>
    <lineage>
        <taxon>Bacteria</taxon>
        <taxon>Pseudomonadati</taxon>
        <taxon>Pseudomonadota</taxon>
        <taxon>Alphaproteobacteria</taxon>
        <taxon>Candidatus Pelagibacterales</taxon>
        <taxon>Candidatus Pelagibacterales incertae sedis</taxon>
        <taxon>Candidatus Fonsibacter</taxon>
    </lineage>
</organism>
<comment type="similarity">
    <text evidence="4">Belongs to the BamD family.</text>
</comment>
<evidence type="ECO:0000256" key="1">
    <source>
        <dbReference type="ARBA" id="ARBA00022729"/>
    </source>
</evidence>
<dbReference type="NCBIfam" id="TIGR03302">
    <property type="entry name" value="OM_YfiO"/>
    <property type="match status" value="1"/>
</dbReference>
<dbReference type="Pfam" id="PF13525">
    <property type="entry name" value="YfiO"/>
    <property type="match status" value="1"/>
</dbReference>
<dbReference type="HAMAP" id="MF_00922">
    <property type="entry name" value="OM_assembly_BamD"/>
    <property type="match status" value="1"/>
</dbReference>
<dbReference type="GO" id="GO:0051205">
    <property type="term" value="P:protein insertion into membrane"/>
    <property type="evidence" value="ECO:0007669"/>
    <property type="project" value="UniProtKB-UniRule"/>
</dbReference>
<gene>
    <name evidence="4" type="primary">bamD</name>
    <name evidence="7" type="ORF">EBV78_01535</name>
</gene>
<sequence length="274" mass="32100">MFKLKPIFNIFFIFLLLLSCSSSDDKPLVAPPKEKVSLPKLWGYAMDDFNEGKAEGAIEKFKMVEKDYSYTEWAPKSLLMMAYVYYEANRCMDTLSVLERYVKFYPNNPERVYVEYLKGVCYFEEVSEFSKDQEKTVKAINQFKSLITNYPNTEYADDAKYKLDLLNDLMAGKEMYVARYYMNKQKWAAAINRLKTIVDKYQTTIYIEEALYRLVEIYHKLGLEEDASKAAAILGYNFNSSEWYKKSYLLVSTNQTALPKKDKSLLDSFKKILN</sequence>
<keyword evidence="1 4" id="KW-0732">Signal</keyword>
<dbReference type="AlphaFoldDB" id="A0A845SDX4"/>
<evidence type="ECO:0000256" key="3">
    <source>
        <dbReference type="ARBA" id="ARBA00023237"/>
    </source>
</evidence>
<feature type="signal peptide" evidence="5">
    <location>
        <begin position="1"/>
        <end position="24"/>
    </location>
</feature>
<dbReference type="Gene3D" id="1.25.40.10">
    <property type="entry name" value="Tetratricopeptide repeat domain"/>
    <property type="match status" value="1"/>
</dbReference>
<protein>
    <recommendedName>
        <fullName evidence="4">Outer membrane protein assembly factor BamD</fullName>
    </recommendedName>
</protein>
<evidence type="ECO:0000259" key="6">
    <source>
        <dbReference type="Pfam" id="PF13525"/>
    </source>
</evidence>
<dbReference type="GO" id="GO:0009279">
    <property type="term" value="C:cell outer membrane"/>
    <property type="evidence" value="ECO:0007669"/>
    <property type="project" value="UniProtKB-SubCell"/>
</dbReference>
<evidence type="ECO:0000256" key="2">
    <source>
        <dbReference type="ARBA" id="ARBA00023136"/>
    </source>
</evidence>
<proteinExistence type="inferred from homology"/>
<feature type="chain" id="PRO_5033181677" description="Outer membrane protein assembly factor BamD" evidence="5">
    <location>
        <begin position="25"/>
        <end position="274"/>
    </location>
</feature>
<dbReference type="SUPFAM" id="SSF48452">
    <property type="entry name" value="TPR-like"/>
    <property type="match status" value="1"/>
</dbReference>
<dbReference type="InterPro" id="IPR039565">
    <property type="entry name" value="BamD-like"/>
</dbReference>
<dbReference type="GO" id="GO:0043165">
    <property type="term" value="P:Gram-negative-bacterium-type cell outer membrane assembly"/>
    <property type="evidence" value="ECO:0007669"/>
    <property type="project" value="UniProtKB-UniRule"/>
</dbReference>
<evidence type="ECO:0000313" key="7">
    <source>
        <dbReference type="EMBL" id="NCU62765.1"/>
    </source>
</evidence>
<dbReference type="PROSITE" id="PS51257">
    <property type="entry name" value="PROKAR_LIPOPROTEIN"/>
    <property type="match status" value="1"/>
</dbReference>
<comment type="subunit">
    <text evidence="4">Part of the Bam complex.</text>
</comment>
<dbReference type="InterPro" id="IPR017689">
    <property type="entry name" value="BamD"/>
</dbReference>
<dbReference type="InterPro" id="IPR011990">
    <property type="entry name" value="TPR-like_helical_dom_sf"/>
</dbReference>
<dbReference type="Proteomes" id="UP000572953">
    <property type="component" value="Unassembled WGS sequence"/>
</dbReference>
<evidence type="ECO:0000313" key="8">
    <source>
        <dbReference type="Proteomes" id="UP000572953"/>
    </source>
</evidence>
<accession>A0A845SDX4</accession>
<keyword evidence="2 4" id="KW-0472">Membrane</keyword>
<evidence type="ECO:0000256" key="4">
    <source>
        <dbReference type="HAMAP-Rule" id="MF_00922"/>
    </source>
</evidence>
<keyword evidence="3 4" id="KW-0998">Cell outer membrane</keyword>
<keyword evidence="4" id="KW-0564">Palmitate</keyword>
<dbReference type="EMBL" id="RGGN01000034">
    <property type="protein sequence ID" value="NCU62765.1"/>
    <property type="molecule type" value="Genomic_DNA"/>
</dbReference>
<comment type="subcellular location">
    <subcellularLocation>
        <location evidence="4">Cell outer membrane</location>
        <topology evidence="4">Lipid-anchor</topology>
    </subcellularLocation>
</comment>